<dbReference type="InterPro" id="IPR003406">
    <property type="entry name" value="Glyco_trans_14"/>
</dbReference>
<keyword evidence="6" id="KW-1133">Transmembrane helix</keyword>
<keyword evidence="6" id="KW-0812">Transmembrane</keyword>
<evidence type="ECO:0000256" key="6">
    <source>
        <dbReference type="SAM" id="Phobius"/>
    </source>
</evidence>
<dbReference type="InterPro" id="IPR044174">
    <property type="entry name" value="BC10-like"/>
</dbReference>
<dbReference type="Proteomes" id="UP000036987">
    <property type="component" value="Unassembled WGS sequence"/>
</dbReference>
<dbReference type="OMA" id="THEMKDE"/>
<dbReference type="PANTHER" id="PTHR31042:SF3">
    <property type="entry name" value="OS08G0110400 PROTEIN"/>
    <property type="match status" value="1"/>
</dbReference>
<evidence type="ECO:0000313" key="8">
    <source>
        <dbReference type="Proteomes" id="UP000036987"/>
    </source>
</evidence>
<evidence type="ECO:0000256" key="5">
    <source>
        <dbReference type="ARBA" id="ARBA00023180"/>
    </source>
</evidence>
<keyword evidence="5" id="KW-0325">Glycoprotein</keyword>
<proteinExistence type="predicted"/>
<dbReference type="OrthoDB" id="191334at2759"/>
<dbReference type="AlphaFoldDB" id="A0A0K9Q1Q0"/>
<gene>
    <name evidence="7" type="ORF">ZOSMA_117G00340</name>
</gene>
<organism evidence="7 8">
    <name type="scientific">Zostera marina</name>
    <name type="common">Eelgrass</name>
    <dbReference type="NCBI Taxonomy" id="29655"/>
    <lineage>
        <taxon>Eukaryota</taxon>
        <taxon>Viridiplantae</taxon>
        <taxon>Streptophyta</taxon>
        <taxon>Embryophyta</taxon>
        <taxon>Tracheophyta</taxon>
        <taxon>Spermatophyta</taxon>
        <taxon>Magnoliopsida</taxon>
        <taxon>Liliopsida</taxon>
        <taxon>Zosteraceae</taxon>
        <taxon>Zostera</taxon>
    </lineage>
</organism>
<protein>
    <submittedName>
        <fullName evidence="7">Core-2/I-branching beta-1,6-N-acetylglucosaminyltransferase familyprotein</fullName>
    </submittedName>
</protein>
<evidence type="ECO:0000256" key="4">
    <source>
        <dbReference type="ARBA" id="ARBA00023136"/>
    </source>
</evidence>
<name>A0A0K9Q1Q0_ZOSMR</name>
<evidence type="ECO:0000313" key="7">
    <source>
        <dbReference type="EMBL" id="KMZ75216.1"/>
    </source>
</evidence>
<keyword evidence="2 7" id="KW-0328">Glycosyltransferase</keyword>
<keyword evidence="3 7" id="KW-0808">Transferase</keyword>
<comment type="subcellular location">
    <subcellularLocation>
        <location evidence="1">Membrane</location>
        <topology evidence="1">Single-pass type II membrane protein</topology>
    </subcellularLocation>
</comment>
<dbReference type="EMBL" id="LFYR01000192">
    <property type="protein sequence ID" value="KMZ75216.1"/>
    <property type="molecule type" value="Genomic_DNA"/>
</dbReference>
<comment type="caution">
    <text evidence="7">The sequence shown here is derived from an EMBL/GenBank/DDBJ whole genome shotgun (WGS) entry which is preliminary data.</text>
</comment>
<dbReference type="GO" id="GO:0016757">
    <property type="term" value="F:glycosyltransferase activity"/>
    <property type="evidence" value="ECO:0007669"/>
    <property type="project" value="UniProtKB-KW"/>
</dbReference>
<feature type="transmembrane region" description="Helical" evidence="6">
    <location>
        <begin position="54"/>
        <end position="75"/>
    </location>
</feature>
<evidence type="ECO:0000256" key="1">
    <source>
        <dbReference type="ARBA" id="ARBA00004606"/>
    </source>
</evidence>
<evidence type="ECO:0000256" key="3">
    <source>
        <dbReference type="ARBA" id="ARBA00022679"/>
    </source>
</evidence>
<evidence type="ECO:0000256" key="2">
    <source>
        <dbReference type="ARBA" id="ARBA00022676"/>
    </source>
</evidence>
<keyword evidence="8" id="KW-1185">Reference proteome</keyword>
<accession>A0A0K9Q1Q0</accession>
<dbReference type="GO" id="GO:0016020">
    <property type="term" value="C:membrane"/>
    <property type="evidence" value="ECO:0007669"/>
    <property type="project" value="UniProtKB-SubCell"/>
</dbReference>
<dbReference type="PANTHER" id="PTHR31042">
    <property type="entry name" value="CORE-2/I-BRANCHING BETA-1,6-N-ACETYLGLUCOSAMINYLTRANSFERASE FAMILY PROTEIN-RELATED"/>
    <property type="match status" value="1"/>
</dbReference>
<keyword evidence="4 6" id="KW-0472">Membrane</keyword>
<sequence length="409" mass="47495">MRVCVWCELKVDWDKRDLMSLPSSGDDGGNPSEVDIDYVPSSPRKDSTMGIIKMLTGLLIFLGGAMMGLCVSSSFTRYYPSHPHMFFHTQSHLPDCSSGTGIRNFLTPSNLVHNMNDRQLFWRGSMVPMMTHYPFKRVPKIAFMFMSRGPLPLSPLWERFFQGHGAYFSIYVHTAPGYMLNVSKSSPFYRRQIPSQTVEWGSITLVNAEKRLLANALLDVNNERFVLLSESCIPVFNFPRVYDYLIKSEQSFVQSYDEDSKQGRGRYNRRMHPTVKIEQWRKGSEWFELNRKLAVKMISDYKYYHVFRRHCKPTCYPDEHYFPTYINMFYGSLNSNRTVTWVDWSKKAPHPAMFGARNVTEDLITSIRNNGTICTYNNKTTSVCYLFARKFSPCSLQLLLRMSSAVMNY</sequence>
<reference evidence="8" key="1">
    <citation type="journal article" date="2016" name="Nature">
        <title>The genome of the seagrass Zostera marina reveals angiosperm adaptation to the sea.</title>
        <authorList>
            <person name="Olsen J.L."/>
            <person name="Rouze P."/>
            <person name="Verhelst B."/>
            <person name="Lin Y.-C."/>
            <person name="Bayer T."/>
            <person name="Collen J."/>
            <person name="Dattolo E."/>
            <person name="De Paoli E."/>
            <person name="Dittami S."/>
            <person name="Maumus F."/>
            <person name="Michel G."/>
            <person name="Kersting A."/>
            <person name="Lauritano C."/>
            <person name="Lohaus R."/>
            <person name="Toepel M."/>
            <person name="Tonon T."/>
            <person name="Vanneste K."/>
            <person name="Amirebrahimi M."/>
            <person name="Brakel J."/>
            <person name="Bostroem C."/>
            <person name="Chovatia M."/>
            <person name="Grimwood J."/>
            <person name="Jenkins J.W."/>
            <person name="Jueterbock A."/>
            <person name="Mraz A."/>
            <person name="Stam W.T."/>
            <person name="Tice H."/>
            <person name="Bornberg-Bauer E."/>
            <person name="Green P.J."/>
            <person name="Pearson G.A."/>
            <person name="Procaccini G."/>
            <person name="Duarte C.M."/>
            <person name="Schmutz J."/>
            <person name="Reusch T.B.H."/>
            <person name="Van de Peer Y."/>
        </authorList>
    </citation>
    <scope>NUCLEOTIDE SEQUENCE [LARGE SCALE GENOMIC DNA]</scope>
    <source>
        <strain evidence="8">cv. Finnish</strain>
    </source>
</reference>
<dbReference type="Pfam" id="PF02485">
    <property type="entry name" value="Branch"/>
    <property type="match status" value="1"/>
</dbReference>